<keyword evidence="7 10" id="KW-1133">Transmembrane helix</keyword>
<keyword evidence="12" id="KW-1185">Reference proteome</keyword>
<comment type="caution">
    <text evidence="11">The sequence shown here is derived from an EMBL/GenBank/DDBJ whole genome shotgun (WGS) entry which is preliminary data.</text>
</comment>
<dbReference type="GO" id="GO:0005886">
    <property type="term" value="C:plasma membrane"/>
    <property type="evidence" value="ECO:0007669"/>
    <property type="project" value="UniProtKB-SubCell"/>
</dbReference>
<protein>
    <recommendedName>
        <fullName evidence="10">Tol-Pal system protein TolR</fullName>
    </recommendedName>
</protein>
<dbReference type="Gene3D" id="3.30.420.270">
    <property type="match status" value="1"/>
</dbReference>
<dbReference type="InterPro" id="IPR003400">
    <property type="entry name" value="ExbD"/>
</dbReference>
<keyword evidence="4 10" id="KW-0997">Cell inner membrane</keyword>
<dbReference type="STRING" id="254161.SAMN05216256_107107"/>
<dbReference type="GO" id="GO:0015031">
    <property type="term" value="P:protein transport"/>
    <property type="evidence" value="ECO:0007669"/>
    <property type="project" value="InterPro"/>
</dbReference>
<name>A0A1S8DHW8_9GAMM</name>
<feature type="transmembrane region" description="Helical" evidence="10">
    <location>
        <begin position="21"/>
        <end position="39"/>
    </location>
</feature>
<organism evidence="11 12">
    <name type="scientific">Halopseudomonas pachastrellae</name>
    <dbReference type="NCBI Taxonomy" id="254161"/>
    <lineage>
        <taxon>Bacteria</taxon>
        <taxon>Pseudomonadati</taxon>
        <taxon>Pseudomonadota</taxon>
        <taxon>Gammaproteobacteria</taxon>
        <taxon>Pseudomonadales</taxon>
        <taxon>Pseudomonadaceae</taxon>
        <taxon>Halopseudomonas</taxon>
    </lineage>
</organism>
<dbReference type="AlphaFoldDB" id="A0A1S8DHW8"/>
<gene>
    <name evidence="10" type="primary">tolR</name>
    <name evidence="11" type="ORF">BXT89_04720</name>
</gene>
<keyword evidence="6 10" id="KW-0812">Transmembrane</keyword>
<dbReference type="GO" id="GO:0051301">
    <property type="term" value="P:cell division"/>
    <property type="evidence" value="ECO:0007669"/>
    <property type="project" value="UniProtKB-UniRule"/>
</dbReference>
<dbReference type="NCBIfam" id="TIGR02801">
    <property type="entry name" value="tolR"/>
    <property type="match status" value="1"/>
</dbReference>
<evidence type="ECO:0000256" key="6">
    <source>
        <dbReference type="ARBA" id="ARBA00022692"/>
    </source>
</evidence>
<evidence type="ECO:0000256" key="7">
    <source>
        <dbReference type="ARBA" id="ARBA00022989"/>
    </source>
</evidence>
<dbReference type="GO" id="GO:0022857">
    <property type="term" value="F:transmembrane transporter activity"/>
    <property type="evidence" value="ECO:0007669"/>
    <property type="project" value="InterPro"/>
</dbReference>
<evidence type="ECO:0000256" key="3">
    <source>
        <dbReference type="ARBA" id="ARBA00022475"/>
    </source>
</evidence>
<comment type="subcellular location">
    <subcellularLocation>
        <location evidence="10">Cell inner membrane</location>
        <topology evidence="10">Single-pass membrane protein</topology>
    </subcellularLocation>
    <subcellularLocation>
        <location evidence="1">Cell membrane</location>
        <topology evidence="1">Single-pass membrane protein</topology>
    </subcellularLocation>
</comment>
<dbReference type="Pfam" id="PF02472">
    <property type="entry name" value="ExbD"/>
    <property type="match status" value="1"/>
</dbReference>
<dbReference type="EMBL" id="MUBC01000007">
    <property type="protein sequence ID" value="ONM45025.1"/>
    <property type="molecule type" value="Genomic_DNA"/>
</dbReference>
<evidence type="ECO:0000256" key="9">
    <source>
        <dbReference type="ARBA" id="ARBA00023306"/>
    </source>
</evidence>
<dbReference type="InterPro" id="IPR014168">
    <property type="entry name" value="Tol-Pal_TolR"/>
</dbReference>
<comment type="similarity">
    <text evidence="2 10">Belongs to the ExbD/TolR family.</text>
</comment>
<evidence type="ECO:0000256" key="4">
    <source>
        <dbReference type="ARBA" id="ARBA00022519"/>
    </source>
</evidence>
<evidence type="ECO:0000256" key="2">
    <source>
        <dbReference type="ARBA" id="ARBA00005811"/>
    </source>
</evidence>
<evidence type="ECO:0000313" key="11">
    <source>
        <dbReference type="EMBL" id="ONM45025.1"/>
    </source>
</evidence>
<keyword evidence="5 10" id="KW-0132">Cell division</keyword>
<keyword evidence="8 10" id="KW-0472">Membrane</keyword>
<sequence length="148" mass="15877">MDMRATRTKRKPKAEMNVVPYIDVMLVLLVIFMVTAPMMTQGVQIELPKVAAEALEPDNPASIVTVSVEASGGYHWNLGENVETDSYEHTTATLDDLTRELSAVTSTQPDTQVFIRADAAAGYGLVVAAMAALQQAGITQLGLITEAP</sequence>
<reference evidence="11 12" key="1">
    <citation type="submission" date="2017-01" db="EMBL/GenBank/DDBJ databases">
        <title>Draft genome sequence of Pseudomonas pachastrellae type strain CCUG 46540T from a deep sea.</title>
        <authorList>
            <person name="Gomila M."/>
            <person name="Mulet M."/>
            <person name="Lalucat J."/>
            <person name="Garcia-Valdes E."/>
        </authorList>
    </citation>
    <scope>NUCLEOTIDE SEQUENCE [LARGE SCALE GENOMIC DNA]</scope>
    <source>
        <strain evidence="11 12">CCUG 46540</strain>
    </source>
</reference>
<evidence type="ECO:0000256" key="5">
    <source>
        <dbReference type="ARBA" id="ARBA00022618"/>
    </source>
</evidence>
<comment type="function">
    <text evidence="10">Part of the Tol-Pal system, which plays a role in outer membrane invagination during cell division and is important for maintaining outer membrane integrity.</text>
</comment>
<evidence type="ECO:0000256" key="10">
    <source>
        <dbReference type="HAMAP-Rule" id="MF_02203"/>
    </source>
</evidence>
<keyword evidence="3 10" id="KW-1003">Cell membrane</keyword>
<comment type="subunit">
    <text evidence="10">The Tol-Pal system is composed of five core proteins: the inner membrane proteins TolA, TolQ and TolR, the periplasmic protein TolB and the outer membrane protein Pal. They form a network linking the inner and outer membranes and the peptidoglycan layer.</text>
</comment>
<evidence type="ECO:0000256" key="8">
    <source>
        <dbReference type="ARBA" id="ARBA00023136"/>
    </source>
</evidence>
<evidence type="ECO:0000256" key="1">
    <source>
        <dbReference type="ARBA" id="ARBA00004162"/>
    </source>
</evidence>
<accession>A0A1S8DHW8</accession>
<dbReference type="HAMAP" id="MF_02203">
    <property type="entry name" value="TolR"/>
    <property type="match status" value="1"/>
</dbReference>
<keyword evidence="9 10" id="KW-0131">Cell cycle</keyword>
<dbReference type="Proteomes" id="UP000242847">
    <property type="component" value="Unassembled WGS sequence"/>
</dbReference>
<evidence type="ECO:0000313" key="12">
    <source>
        <dbReference type="Proteomes" id="UP000242847"/>
    </source>
</evidence>
<proteinExistence type="inferred from homology"/>
<dbReference type="PANTHER" id="PTHR30558">
    <property type="entry name" value="EXBD MEMBRANE COMPONENT OF PMF-DRIVEN MACROMOLECULE IMPORT SYSTEM"/>
    <property type="match status" value="1"/>
</dbReference>
<dbReference type="PANTHER" id="PTHR30558:SF7">
    <property type="entry name" value="TOL-PAL SYSTEM PROTEIN TOLR"/>
    <property type="match status" value="1"/>
</dbReference>